<dbReference type="KEGG" id="hazt:125179352"/>
<protein>
    <submittedName>
        <fullName evidence="3">Uncharacterized protein LOC125179352</fullName>
    </submittedName>
</protein>
<proteinExistence type="predicted"/>
<dbReference type="Proteomes" id="UP000694843">
    <property type="component" value="Unplaced"/>
</dbReference>
<evidence type="ECO:0000256" key="1">
    <source>
        <dbReference type="SAM" id="MobiDB-lite"/>
    </source>
</evidence>
<dbReference type="AlphaFoldDB" id="A0A979FWX5"/>
<dbReference type="RefSeq" id="XP_047741007.1">
    <property type="nucleotide sequence ID" value="XM_047885051.1"/>
</dbReference>
<feature type="compositionally biased region" description="Basic and acidic residues" evidence="1">
    <location>
        <begin position="239"/>
        <end position="261"/>
    </location>
</feature>
<reference evidence="3" key="1">
    <citation type="submission" date="2025-08" db="UniProtKB">
        <authorList>
            <consortium name="RefSeq"/>
        </authorList>
    </citation>
    <scope>IDENTIFICATION</scope>
    <source>
        <tissue evidence="3">Whole organism</tissue>
    </source>
</reference>
<organism evidence="2 3">
    <name type="scientific">Hyalella azteca</name>
    <name type="common">Amphipod</name>
    <dbReference type="NCBI Taxonomy" id="294128"/>
    <lineage>
        <taxon>Eukaryota</taxon>
        <taxon>Metazoa</taxon>
        <taxon>Ecdysozoa</taxon>
        <taxon>Arthropoda</taxon>
        <taxon>Crustacea</taxon>
        <taxon>Multicrustacea</taxon>
        <taxon>Malacostraca</taxon>
        <taxon>Eumalacostraca</taxon>
        <taxon>Peracarida</taxon>
        <taxon>Amphipoda</taxon>
        <taxon>Senticaudata</taxon>
        <taxon>Talitrida</taxon>
        <taxon>Talitroidea</taxon>
        <taxon>Hyalellidae</taxon>
        <taxon>Hyalella</taxon>
    </lineage>
</organism>
<evidence type="ECO:0000313" key="3">
    <source>
        <dbReference type="RefSeq" id="XP_047741007.1"/>
    </source>
</evidence>
<sequence length="261" mass="29129">MFCSGISLCEDLIIDCVFEHEFYTGHECCGKHFSTVLGTLGLTFEISRKILQNREAVSAGIGMNFRVPLQQLSLDWDYMNNRATVLHGGLRIHILSDDKGYDSEVSSLVPVASGERTMVAVTYIKHDNTGLHQSIVPWWDSSLSCTPSHAPYEERAVVGQKGVDESRRNTCNEGANVTEVSRLFQVLVEAIVNALSPTVERRVDGMTRSAVDAERNRLLEGRYDTRCRHSVRKGGARPNECHHEGLEDRPRTTAADDKYSS</sequence>
<name>A0A979FWX5_HYAAZ</name>
<feature type="region of interest" description="Disordered" evidence="1">
    <location>
        <begin position="230"/>
        <end position="261"/>
    </location>
</feature>
<dbReference type="GeneID" id="125179352"/>
<keyword evidence="2" id="KW-1185">Reference proteome</keyword>
<gene>
    <name evidence="3" type="primary">LOC125179352</name>
</gene>
<evidence type="ECO:0000313" key="2">
    <source>
        <dbReference type="Proteomes" id="UP000694843"/>
    </source>
</evidence>
<accession>A0A979FWX5</accession>